<dbReference type="PANTHER" id="PTHR12839:SF7">
    <property type="entry name" value="REGULATOR OF NONSENSE TRANSCRIPTS 2"/>
    <property type="match status" value="1"/>
</dbReference>
<evidence type="ECO:0000256" key="1">
    <source>
        <dbReference type="ARBA" id="ARBA00004556"/>
    </source>
</evidence>
<dbReference type="FunFam" id="1.25.40.180:FF:000023">
    <property type="entry name" value="regulator of nonsense transcripts 2 isoform X1"/>
    <property type="match status" value="1"/>
</dbReference>
<dbReference type="Pfam" id="PF02854">
    <property type="entry name" value="MIF4G"/>
    <property type="match status" value="3"/>
</dbReference>
<dbReference type="InterPro" id="IPR003890">
    <property type="entry name" value="MIF4G-like_typ-3"/>
</dbReference>
<dbReference type="Gene3D" id="6.10.250.770">
    <property type="match status" value="1"/>
</dbReference>
<sequence length="1191" mass="136275">MESTSEVPDDDCQIADDAEKEALALKNFKETIAEIEGHLAHKAQLRSRIHTAIQSRPEESHFSRLDSSIKKNTAFVRKLKNFTEAQKESILKDINTLNLTKYISEVANAIVEAKLKMTDIASILQVCVVLHEKYADFSSQILEAWQKVLSFKKDEKISNPSKMRVDVRFYADLISCGVLTPKEGLPLLGSFLTNLIHGDKEEHNSATIILAFCKFCGEDYAGLVSQKLLKDAERFNLTLPTSNWLPPDKRQNVRNLLREYYSSLCKHLTQDHKELQNFERQNRRILQTKGELSNDRKEKQEALNQNFTKLLNMTQQFADILAEDLPELRQDLSPRDEECSVLELCENMSDQARETLNELLWENEEGRQFYENLPNLGVYLPNLVPKVPMEPVSLPDPAEQMIDIEKEAKEIEEGEQVKEDGDEDIKPAELEDDKEDADIPISLQSNKVLLDSFLTTLSACVNREMIDSAAIEFSTNLNTKHNRKKLVKALFTVQRTRLDLLPFYSRLVATLHPYIPEIATDLCNSLRQDFKYHVRKKDQINIETKVKIVRFIGELTKFGMYPRADTLQCFKQLLLNFAHHYIEMTCHLLETCGRFLLHQPDSHQRTKVYLDQMMRKKSMLASDSRYLTMIENAYYQVVPVDSSARSSHIKIRPPLHQYIRQLLFVELGNKGSTNKILKQLRKLNWKDNEVASYTIRCLTSAWKVKFPNIRTLAGVVAELTLYQEFVGHRVVDAVLEDIRWSLEFPISKFNQRRVSMAKYLAELYNYRMVESSVVFKVLYTCITFAVSFDHSIESELDQPDNLMRLRSVLTILDTCGVFFSSGLAKKRLDCYLVYLQYYYLYKRSLPIWTDDNPFPIAIDFGIKDTLLSLRPKLKPYKTVQEAADAVENLEKELMNKLSQAMPELQVDMELADDTLACIEEEVFIASYLSQRKTNPRFFITKDMEEGEEMREVDDDSINDEQSLSRSMSQMTTRGEATQPDDDIANEEATPRKAVCPEDDDFMAALDRMVAENIHEAYSRGKEASKAPAVDIAIPWQVKASLKKPGDGFDKNFLGDSIGGELGGALAAAEASSAAVASSPPSTALDNPTVNFVLMTRKGNKPQFKNLAVPSDSELAQNLRNREEAEKAEKERVKKLTLDFNERQEEEEFQDLYGGANRPAVHNVNRDRRGRFQHPKGVPDAELIFGGARRNR</sequence>
<evidence type="ECO:0000256" key="11">
    <source>
        <dbReference type="SAM" id="MobiDB-lite"/>
    </source>
</evidence>
<dbReference type="Gene3D" id="4.10.80.160">
    <property type="match status" value="1"/>
</dbReference>
<dbReference type="GO" id="GO:0035145">
    <property type="term" value="C:exon-exon junction complex"/>
    <property type="evidence" value="ECO:0007669"/>
    <property type="project" value="TreeGrafter"/>
</dbReference>
<keyword evidence="3" id="KW-0597">Phosphoprotein</keyword>
<dbReference type="InterPro" id="IPR007193">
    <property type="entry name" value="Upf2/Nmd2_C"/>
</dbReference>
<dbReference type="InterPro" id="IPR016024">
    <property type="entry name" value="ARM-type_fold"/>
</dbReference>
<dbReference type="AlphaFoldDB" id="A0A4Y7M2Q7"/>
<dbReference type="FunFam" id="1.25.40.180:FF:000014">
    <property type="entry name" value="Putative regulator of nonsense transcripts 2"/>
    <property type="match status" value="1"/>
</dbReference>
<proteinExistence type="evidence at transcript level"/>
<evidence type="ECO:0000256" key="2">
    <source>
        <dbReference type="ARBA" id="ARBA00022490"/>
    </source>
</evidence>
<dbReference type="FunFam" id="1.25.40.180:FF:000015">
    <property type="entry name" value="regulator of nonsense transcripts 2 isoform X1"/>
    <property type="match status" value="1"/>
</dbReference>
<dbReference type="SUPFAM" id="SSF48371">
    <property type="entry name" value="ARM repeat"/>
    <property type="match status" value="3"/>
</dbReference>
<keyword evidence="2" id="KW-0963">Cytoplasm</keyword>
<dbReference type="GO" id="GO:0003723">
    <property type="term" value="F:RNA binding"/>
    <property type="evidence" value="ECO:0007669"/>
    <property type="project" value="UniProtKB-KW"/>
</dbReference>
<dbReference type="GO" id="GO:0005829">
    <property type="term" value="C:cytosol"/>
    <property type="evidence" value="ECO:0007669"/>
    <property type="project" value="UniProtKB-ARBA"/>
</dbReference>
<evidence type="ECO:0000313" key="13">
    <source>
        <dbReference type="EMBL" id="SVE74019.1"/>
    </source>
</evidence>
<evidence type="ECO:0000256" key="6">
    <source>
        <dbReference type="ARBA" id="ARBA00023054"/>
    </source>
</evidence>
<evidence type="ECO:0000256" key="7">
    <source>
        <dbReference type="ARBA" id="ARBA00023161"/>
    </source>
</evidence>
<gene>
    <name evidence="13" type="primary">EOG090X0143</name>
</gene>
<evidence type="ECO:0000256" key="5">
    <source>
        <dbReference type="ARBA" id="ARBA00022884"/>
    </source>
</evidence>
<dbReference type="InterPro" id="IPR039762">
    <property type="entry name" value="Nmd2/UPF2"/>
</dbReference>
<feature type="domain" description="MIF4G" evidence="12">
    <location>
        <begin position="451"/>
        <end position="640"/>
    </location>
</feature>
<keyword evidence="4" id="KW-0677">Repeat</keyword>
<keyword evidence="7" id="KW-0866">Nonsense-mediated mRNA decay</keyword>
<feature type="compositionally biased region" description="Polar residues" evidence="11">
    <location>
        <begin position="959"/>
        <end position="975"/>
    </location>
</feature>
<comment type="function">
    <text evidence="8">Involved in nonsense-mediated decay (NMD) of mRNAs containing premature stop codons by associating with the nuclear exon junction complex (EJC). Recruited by UPF3B associated with the EJC core at the cytoplasmic side of the nuclear envelope and the subsequent formation of an UPF1-UPF2-UPF3 surveillance complex (including UPF1 bound to release factors at the stalled ribosome) is believed to activate NMD. In cooperation with UPF3B stimulates both ATPase and RNA helicase activities of UPF1. Binds spliced mRNA.</text>
</comment>
<feature type="domain" description="MIF4G" evidence="12">
    <location>
        <begin position="69"/>
        <end position="296"/>
    </location>
</feature>
<name>A0A4Y7M2Q7_9CRUS</name>
<dbReference type="EMBL" id="LR004400">
    <property type="protein sequence ID" value="SVE74019.1"/>
    <property type="molecule type" value="mRNA"/>
</dbReference>
<protein>
    <recommendedName>
        <fullName evidence="9">Regulator of nonsense transcripts 2</fullName>
    </recommendedName>
    <alternativeName>
        <fullName evidence="10">Up-frameshift suppressor 2 homolog</fullName>
    </alternativeName>
</protein>
<evidence type="ECO:0000259" key="12">
    <source>
        <dbReference type="SMART" id="SM00543"/>
    </source>
</evidence>
<organism evidence="13">
    <name type="scientific">Daphnia barbata</name>
    <dbReference type="NCBI Taxonomy" id="414587"/>
    <lineage>
        <taxon>Eukaryota</taxon>
        <taxon>Metazoa</taxon>
        <taxon>Ecdysozoa</taxon>
        <taxon>Arthropoda</taxon>
        <taxon>Crustacea</taxon>
        <taxon>Branchiopoda</taxon>
        <taxon>Diplostraca</taxon>
        <taxon>Cladocera</taxon>
        <taxon>Anomopoda</taxon>
        <taxon>Daphniidae</taxon>
        <taxon>Daphnia</taxon>
    </lineage>
</organism>
<keyword evidence="6" id="KW-0175">Coiled coil</keyword>
<evidence type="ECO:0000256" key="9">
    <source>
        <dbReference type="ARBA" id="ARBA00068726"/>
    </source>
</evidence>
<comment type="subcellular location">
    <subcellularLocation>
        <location evidence="1">Cytoplasm</location>
        <location evidence="1">Perinuclear region</location>
    </subcellularLocation>
</comment>
<dbReference type="SMART" id="SM00543">
    <property type="entry name" value="MIF4G"/>
    <property type="match status" value="3"/>
</dbReference>
<dbReference type="Gene3D" id="1.25.40.180">
    <property type="match status" value="3"/>
</dbReference>
<dbReference type="PANTHER" id="PTHR12839">
    <property type="entry name" value="NONSENSE-MEDIATED MRNA DECAY PROTEIN 2 UP-FRAMESHIFT SUPPRESSOR 2"/>
    <property type="match status" value="1"/>
</dbReference>
<feature type="region of interest" description="Disordered" evidence="11">
    <location>
        <begin position="947"/>
        <end position="982"/>
    </location>
</feature>
<reference evidence="13" key="1">
    <citation type="submission" date="2018-08" db="EMBL/GenBank/DDBJ databases">
        <authorList>
            <person name="Cornetti L."/>
        </authorList>
    </citation>
    <scope>NUCLEOTIDE SEQUENCE</scope>
    <source>
        <strain evidence="13">ZW-BAR-1</strain>
    </source>
</reference>
<accession>A0A4Y7M2Q7</accession>
<feature type="compositionally biased region" description="Acidic residues" evidence="11">
    <location>
        <begin position="947"/>
        <end position="958"/>
    </location>
</feature>
<keyword evidence="5" id="KW-0694">RNA-binding</keyword>
<evidence type="ECO:0000256" key="3">
    <source>
        <dbReference type="ARBA" id="ARBA00022553"/>
    </source>
</evidence>
<dbReference type="GO" id="GO:0048471">
    <property type="term" value="C:perinuclear region of cytoplasm"/>
    <property type="evidence" value="ECO:0007669"/>
    <property type="project" value="UniProtKB-SubCell"/>
</dbReference>
<evidence type="ECO:0000256" key="4">
    <source>
        <dbReference type="ARBA" id="ARBA00022737"/>
    </source>
</evidence>
<dbReference type="Pfam" id="PF04050">
    <property type="entry name" value="Upf2"/>
    <property type="match status" value="1"/>
</dbReference>
<feature type="domain" description="MIF4G" evidence="12">
    <location>
        <begin position="657"/>
        <end position="872"/>
    </location>
</feature>
<dbReference type="GO" id="GO:0000184">
    <property type="term" value="P:nuclear-transcribed mRNA catabolic process, nonsense-mediated decay"/>
    <property type="evidence" value="ECO:0007669"/>
    <property type="project" value="UniProtKB-KW"/>
</dbReference>
<evidence type="ECO:0000256" key="8">
    <source>
        <dbReference type="ARBA" id="ARBA00059351"/>
    </source>
</evidence>
<evidence type="ECO:0000256" key="10">
    <source>
        <dbReference type="ARBA" id="ARBA00080859"/>
    </source>
</evidence>